<keyword evidence="1" id="KW-1133">Transmembrane helix</keyword>
<evidence type="ECO:0000256" key="1">
    <source>
        <dbReference type="SAM" id="Phobius"/>
    </source>
</evidence>
<feature type="transmembrane region" description="Helical" evidence="1">
    <location>
        <begin position="126"/>
        <end position="142"/>
    </location>
</feature>
<gene>
    <name evidence="2" type="ORF">SKC37_01595</name>
</gene>
<keyword evidence="3" id="KW-1185">Reference proteome</keyword>
<evidence type="ECO:0008006" key="4">
    <source>
        <dbReference type="Google" id="ProtNLM"/>
    </source>
</evidence>
<dbReference type="Proteomes" id="UP001598019">
    <property type="component" value="Unassembled WGS sequence"/>
</dbReference>
<feature type="transmembrane region" description="Helical" evidence="1">
    <location>
        <begin position="227"/>
        <end position="245"/>
    </location>
</feature>
<name>A0ABW6DKT2_9BACT</name>
<keyword evidence="1" id="KW-0472">Membrane</keyword>
<feature type="transmembrane region" description="Helical" evidence="1">
    <location>
        <begin position="74"/>
        <end position="92"/>
    </location>
</feature>
<reference evidence="2 3" key="1">
    <citation type="submission" date="2024-03" db="EMBL/GenBank/DDBJ databases">
        <title>Aquirufa genome sequencing.</title>
        <authorList>
            <person name="Pitt A."/>
            <person name="Hahn M.W."/>
        </authorList>
    </citation>
    <scope>NUCLEOTIDE SEQUENCE [LARGE SCALE GENOMIC DNA]</scope>
    <source>
        <strain evidence="2 3">HETE-83D</strain>
    </source>
</reference>
<feature type="transmembrane region" description="Helical" evidence="1">
    <location>
        <begin position="32"/>
        <end position="49"/>
    </location>
</feature>
<feature type="transmembrane region" description="Helical" evidence="1">
    <location>
        <begin position="189"/>
        <end position="215"/>
    </location>
</feature>
<feature type="transmembrane region" description="Helical" evidence="1">
    <location>
        <begin position="148"/>
        <end position="168"/>
    </location>
</feature>
<sequence length="247" mass="28633">MRFIKYLSIEVVIGAILYQFFLFDVYFKSYPAVAEASLLALVVWFIYLVDRQIDNFLQPVRDERHLYHLKFRKHFWVIIGIIGLAIVCLLPFQSSRVLFAGFALFFCLIAYGYCWHKGILRSEKELVTAILYGLGVGLVVWIREPKSLLLLLPLIAIAYQNLCFFNLIESKSHFYAARLRKTEWILIGLLSGIYAATQDLFIVLPFLVTFGITFLLSRSSLSEAKRFWGDFAFWSPLIYLLHGIFST</sequence>
<feature type="transmembrane region" description="Helical" evidence="1">
    <location>
        <begin position="98"/>
        <end position="114"/>
    </location>
</feature>
<evidence type="ECO:0000313" key="3">
    <source>
        <dbReference type="Proteomes" id="UP001598019"/>
    </source>
</evidence>
<organism evidence="2 3">
    <name type="scientific">Aquirufa esocilacus</name>
    <dbReference type="NCBI Taxonomy" id="3096513"/>
    <lineage>
        <taxon>Bacteria</taxon>
        <taxon>Pseudomonadati</taxon>
        <taxon>Bacteroidota</taxon>
        <taxon>Cytophagia</taxon>
        <taxon>Cytophagales</taxon>
        <taxon>Flectobacillaceae</taxon>
        <taxon>Aquirufa</taxon>
    </lineage>
</organism>
<dbReference type="EMBL" id="JBBKXX010000001">
    <property type="protein sequence ID" value="MFD3407337.1"/>
    <property type="molecule type" value="Genomic_DNA"/>
</dbReference>
<keyword evidence="1" id="KW-0812">Transmembrane</keyword>
<accession>A0ABW6DKT2</accession>
<proteinExistence type="predicted"/>
<comment type="caution">
    <text evidence="2">The sequence shown here is derived from an EMBL/GenBank/DDBJ whole genome shotgun (WGS) entry which is preliminary data.</text>
</comment>
<evidence type="ECO:0000313" key="2">
    <source>
        <dbReference type="EMBL" id="MFD3407337.1"/>
    </source>
</evidence>
<dbReference type="RefSeq" id="WP_377979784.1">
    <property type="nucleotide sequence ID" value="NZ_JBBKXX010000001.1"/>
</dbReference>
<protein>
    <recommendedName>
        <fullName evidence="4">UbiA prenyltransferase family protein</fullName>
    </recommendedName>
</protein>
<feature type="transmembrane region" description="Helical" evidence="1">
    <location>
        <begin position="7"/>
        <end position="26"/>
    </location>
</feature>